<dbReference type="SMART" id="SM00054">
    <property type="entry name" value="EFh"/>
    <property type="match status" value="3"/>
</dbReference>
<dbReference type="Pfam" id="PF13499">
    <property type="entry name" value="EF-hand_7"/>
    <property type="match status" value="1"/>
</dbReference>
<dbReference type="InterPro" id="IPR018247">
    <property type="entry name" value="EF_Hand_1_Ca_BS"/>
</dbReference>
<dbReference type="PROSITE" id="PS50222">
    <property type="entry name" value="EF_HAND_2"/>
    <property type="match status" value="3"/>
</dbReference>
<dbReference type="EMBL" id="AUWU02000008">
    <property type="protein sequence ID" value="KAH0570199.1"/>
    <property type="molecule type" value="Genomic_DNA"/>
</dbReference>
<dbReference type="EMBL" id="KI546076">
    <property type="protein sequence ID" value="EST46382.1"/>
    <property type="molecule type" value="Genomic_DNA"/>
</dbReference>
<dbReference type="Proteomes" id="UP000018208">
    <property type="component" value="Unassembled WGS sequence"/>
</dbReference>
<evidence type="ECO:0000313" key="5">
    <source>
        <dbReference type="Proteomes" id="UP000018208"/>
    </source>
</evidence>
<feature type="domain" description="EF-hand" evidence="2">
    <location>
        <begin position="96"/>
        <end position="131"/>
    </location>
</feature>
<dbReference type="GO" id="GO:0005509">
    <property type="term" value="F:calcium ion binding"/>
    <property type="evidence" value="ECO:0007669"/>
    <property type="project" value="InterPro"/>
</dbReference>
<proteinExistence type="predicted"/>
<evidence type="ECO:0000256" key="1">
    <source>
        <dbReference type="ARBA" id="ARBA00022837"/>
    </source>
</evidence>
<sequence length="170" mass="19358">MGCGGQTQPEPTILQPNQVSPTIINNAKEIFNSLDVDHDKQISLQEATTGFAKMDIKWSEDQIKTFIYLVDADFNGQLDFNEFKRFLIVAVVHNDPEMSREDMLFYAADLDCSGRIDKKEFLVICAKLEYQDRIGMEKLVDIVEEIVGEDHLNHDTFGVLMARLNEILGE</sequence>
<accession>V6LNY2</accession>
<dbReference type="VEuPathDB" id="GiardiaDB:SS50377_28174"/>
<evidence type="ECO:0000313" key="3">
    <source>
        <dbReference type="EMBL" id="EST46382.1"/>
    </source>
</evidence>
<dbReference type="PROSITE" id="PS00018">
    <property type="entry name" value="EF_HAND_1"/>
    <property type="match status" value="1"/>
</dbReference>
<dbReference type="InterPro" id="IPR002048">
    <property type="entry name" value="EF_hand_dom"/>
</dbReference>
<keyword evidence="1" id="KW-0106">Calcium</keyword>
<dbReference type="Gene3D" id="1.10.238.10">
    <property type="entry name" value="EF-hand"/>
    <property type="match status" value="1"/>
</dbReference>
<dbReference type="Pfam" id="PF13833">
    <property type="entry name" value="EF-hand_8"/>
    <property type="match status" value="1"/>
</dbReference>
<dbReference type="SUPFAM" id="SSF47473">
    <property type="entry name" value="EF-hand"/>
    <property type="match status" value="1"/>
</dbReference>
<dbReference type="AlphaFoldDB" id="V6LNY2"/>
<organism evidence="3">
    <name type="scientific">Spironucleus salmonicida</name>
    <dbReference type="NCBI Taxonomy" id="348837"/>
    <lineage>
        <taxon>Eukaryota</taxon>
        <taxon>Metamonada</taxon>
        <taxon>Diplomonadida</taxon>
        <taxon>Hexamitidae</taxon>
        <taxon>Hexamitinae</taxon>
        <taxon>Spironucleus</taxon>
    </lineage>
</organism>
<evidence type="ECO:0000313" key="4">
    <source>
        <dbReference type="EMBL" id="KAH0570199.1"/>
    </source>
</evidence>
<feature type="domain" description="EF-hand" evidence="2">
    <location>
        <begin position="22"/>
        <end position="57"/>
    </location>
</feature>
<dbReference type="InterPro" id="IPR011992">
    <property type="entry name" value="EF-hand-dom_pair"/>
</dbReference>
<protein>
    <recommendedName>
        <fullName evidence="2">EF-hand domain-containing protein</fullName>
    </recommendedName>
</protein>
<reference evidence="3 4" key="1">
    <citation type="journal article" date="2014" name="PLoS Genet.">
        <title>The Genome of Spironucleus salmonicida Highlights a Fish Pathogen Adapted to Fluctuating Environments.</title>
        <authorList>
            <person name="Xu F."/>
            <person name="Jerlstrom-Hultqvist J."/>
            <person name="Einarsson E."/>
            <person name="Astvaldsson A."/>
            <person name="Svard S.G."/>
            <person name="Andersson J.O."/>
        </authorList>
    </citation>
    <scope>NUCLEOTIDE SEQUENCE</scope>
    <source>
        <strain evidence="4">ATCC 50377</strain>
    </source>
</reference>
<gene>
    <name evidence="3" type="ORF">SS50377_13625</name>
    <name evidence="4" type="ORF">SS50377_28174</name>
</gene>
<dbReference type="OrthoDB" id="6081786at2759"/>
<name>V6LNY2_9EUKA</name>
<evidence type="ECO:0000259" key="2">
    <source>
        <dbReference type="PROSITE" id="PS50222"/>
    </source>
</evidence>
<reference evidence="4" key="2">
    <citation type="submission" date="2020-12" db="EMBL/GenBank/DDBJ databases">
        <title>New Spironucleus salmonicida genome in near-complete chromosomes.</title>
        <authorList>
            <person name="Xu F."/>
            <person name="Kurt Z."/>
            <person name="Jimenez-Gonzalez A."/>
            <person name="Astvaldsson A."/>
            <person name="Andersson J.O."/>
            <person name="Svard S.G."/>
        </authorList>
    </citation>
    <scope>NUCLEOTIDE SEQUENCE</scope>
    <source>
        <strain evidence="4">ATCC 50377</strain>
    </source>
</reference>
<feature type="domain" description="EF-hand" evidence="2">
    <location>
        <begin position="58"/>
        <end position="93"/>
    </location>
</feature>
<keyword evidence="5" id="KW-1185">Reference proteome</keyword>
<dbReference type="CDD" id="cd00051">
    <property type="entry name" value="EFh"/>
    <property type="match status" value="1"/>
</dbReference>